<dbReference type="EMBL" id="PZQS01000002">
    <property type="protein sequence ID" value="PVD36343.1"/>
    <property type="molecule type" value="Genomic_DNA"/>
</dbReference>
<reference evidence="3 4" key="1">
    <citation type="submission" date="2018-04" db="EMBL/GenBank/DDBJ databases">
        <title>The genome of golden apple snail Pomacea canaliculata provides insight into stress tolerance and invasive adaptation.</title>
        <authorList>
            <person name="Liu C."/>
            <person name="Liu B."/>
            <person name="Ren Y."/>
            <person name="Zhang Y."/>
            <person name="Wang H."/>
            <person name="Li S."/>
            <person name="Jiang F."/>
            <person name="Yin L."/>
            <person name="Zhang G."/>
            <person name="Qian W."/>
            <person name="Fan W."/>
        </authorList>
    </citation>
    <scope>NUCLEOTIDE SEQUENCE [LARGE SCALE GENOMIC DNA]</scope>
    <source>
        <strain evidence="3">SZHN2017</strain>
        <tissue evidence="3">Muscle</tissue>
    </source>
</reference>
<accession>A0A2T7PSE4</accession>
<evidence type="ECO:0000313" key="4">
    <source>
        <dbReference type="Proteomes" id="UP000245119"/>
    </source>
</evidence>
<dbReference type="Proteomes" id="UP000245119">
    <property type="component" value="Linkage Group LG2"/>
</dbReference>
<name>A0A2T7PSE4_POMCA</name>
<keyword evidence="1" id="KW-0472">Membrane</keyword>
<sequence length="329" mass="37578">MPRAYRRPYLFIIGMTVFFLLIYILLYTDLSGSRLSSSPQENLDLKLSPDLLGLGVLQQPHGPGVVAGLSSKRIRGMPPFIPQLHIKTLPHPVVTSNMTETEAEENFFRYLENKDVLCKNDVRLGHQHEGGWNVCLSPPFSLLHPCVVMSFGIGRDWQFDEAVSKIYGCRVLAYDPSILKIGDKQSKLIEFKRIGIGRRNEVNTAGWQLKTLGTIIRDEGLKDKIISYVKIDIEYSEWEVLKSIYQEMSLHNVRQFGFEMHSRELFHASKIDMPTTKEDFVQMYNLLTHNDSIWSAAWGRSDQDSLGAETIVTGSVDDLVKIWRWGMRG</sequence>
<evidence type="ECO:0000256" key="1">
    <source>
        <dbReference type="SAM" id="Phobius"/>
    </source>
</evidence>
<evidence type="ECO:0000259" key="2">
    <source>
        <dbReference type="Pfam" id="PF13383"/>
    </source>
</evidence>
<dbReference type="Pfam" id="PF13383">
    <property type="entry name" value="Methyltransf_22"/>
    <property type="match status" value="1"/>
</dbReference>
<dbReference type="InterPro" id="IPR025714">
    <property type="entry name" value="Methyltranfer_dom"/>
</dbReference>
<protein>
    <recommendedName>
        <fullName evidence="2">Methyltransferase domain-containing protein</fullName>
    </recommendedName>
</protein>
<proteinExistence type="predicted"/>
<comment type="caution">
    <text evidence="3">The sequence shown here is derived from an EMBL/GenBank/DDBJ whole genome shotgun (WGS) entry which is preliminary data.</text>
</comment>
<dbReference type="PANTHER" id="PTHR32026:SF10">
    <property type="entry name" value="METHYLTRANSFERASE-LIKE PROTEIN 24-RELATED"/>
    <property type="match status" value="1"/>
</dbReference>
<evidence type="ECO:0000313" key="3">
    <source>
        <dbReference type="EMBL" id="PVD36343.1"/>
    </source>
</evidence>
<feature type="domain" description="Methyltransferase" evidence="2">
    <location>
        <begin position="104"/>
        <end position="282"/>
    </location>
</feature>
<keyword evidence="1" id="KW-1133">Transmembrane helix</keyword>
<dbReference type="AlphaFoldDB" id="A0A2T7PSE4"/>
<keyword evidence="4" id="KW-1185">Reference proteome</keyword>
<dbReference type="OrthoDB" id="10006218at2759"/>
<gene>
    <name evidence="3" type="ORF">C0Q70_03322</name>
</gene>
<keyword evidence="1" id="KW-0812">Transmembrane</keyword>
<dbReference type="PANTHER" id="PTHR32026">
    <property type="entry name" value="METHYLTRANSFERASE-LIKE PROTEIN 24"/>
    <property type="match status" value="1"/>
</dbReference>
<organism evidence="3 4">
    <name type="scientific">Pomacea canaliculata</name>
    <name type="common">Golden apple snail</name>
    <dbReference type="NCBI Taxonomy" id="400727"/>
    <lineage>
        <taxon>Eukaryota</taxon>
        <taxon>Metazoa</taxon>
        <taxon>Spiralia</taxon>
        <taxon>Lophotrochozoa</taxon>
        <taxon>Mollusca</taxon>
        <taxon>Gastropoda</taxon>
        <taxon>Caenogastropoda</taxon>
        <taxon>Architaenioglossa</taxon>
        <taxon>Ampullarioidea</taxon>
        <taxon>Ampullariidae</taxon>
        <taxon>Pomacea</taxon>
    </lineage>
</organism>
<feature type="transmembrane region" description="Helical" evidence="1">
    <location>
        <begin position="9"/>
        <end position="28"/>
    </location>
</feature>
<dbReference type="InterPro" id="IPR026913">
    <property type="entry name" value="METTL24"/>
</dbReference>